<sequence>MNIEVEAKNTKLKQDKKEVEARFVNPEQRDREKTDFIAKLKHDVSLIKEQNLQNKSNGYTSEQIILSQKESDVNIPDPVIN</sequence>
<dbReference type="EMBL" id="CAJVPK010003082">
    <property type="protein sequence ID" value="CAG8623102.1"/>
    <property type="molecule type" value="Genomic_DNA"/>
</dbReference>
<gene>
    <name evidence="1" type="ORF">DEBURN_LOCUS10449</name>
</gene>
<dbReference type="OrthoDB" id="2435906at2759"/>
<dbReference type="AlphaFoldDB" id="A0A9N9GSI8"/>
<proteinExistence type="predicted"/>
<comment type="caution">
    <text evidence="1">The sequence shown here is derived from an EMBL/GenBank/DDBJ whole genome shotgun (WGS) entry which is preliminary data.</text>
</comment>
<keyword evidence="2" id="KW-1185">Reference proteome</keyword>
<feature type="non-terminal residue" evidence="1">
    <location>
        <position position="81"/>
    </location>
</feature>
<organism evidence="1 2">
    <name type="scientific">Diversispora eburnea</name>
    <dbReference type="NCBI Taxonomy" id="1213867"/>
    <lineage>
        <taxon>Eukaryota</taxon>
        <taxon>Fungi</taxon>
        <taxon>Fungi incertae sedis</taxon>
        <taxon>Mucoromycota</taxon>
        <taxon>Glomeromycotina</taxon>
        <taxon>Glomeromycetes</taxon>
        <taxon>Diversisporales</taxon>
        <taxon>Diversisporaceae</taxon>
        <taxon>Diversispora</taxon>
    </lineage>
</organism>
<dbReference type="Proteomes" id="UP000789706">
    <property type="component" value="Unassembled WGS sequence"/>
</dbReference>
<evidence type="ECO:0000313" key="1">
    <source>
        <dbReference type="EMBL" id="CAG8623102.1"/>
    </source>
</evidence>
<name>A0A9N9GSI8_9GLOM</name>
<reference evidence="1" key="1">
    <citation type="submission" date="2021-06" db="EMBL/GenBank/DDBJ databases">
        <authorList>
            <person name="Kallberg Y."/>
            <person name="Tangrot J."/>
            <person name="Rosling A."/>
        </authorList>
    </citation>
    <scope>NUCLEOTIDE SEQUENCE</scope>
    <source>
        <strain evidence="1">AZ414A</strain>
    </source>
</reference>
<accession>A0A9N9GSI8</accession>
<evidence type="ECO:0000313" key="2">
    <source>
        <dbReference type="Proteomes" id="UP000789706"/>
    </source>
</evidence>
<protein>
    <submittedName>
        <fullName evidence="1">1394_t:CDS:1</fullName>
    </submittedName>
</protein>